<dbReference type="InterPro" id="IPR006977">
    <property type="entry name" value="Yip1_dom"/>
</dbReference>
<dbReference type="GO" id="GO:0016020">
    <property type="term" value="C:membrane"/>
    <property type="evidence" value="ECO:0007669"/>
    <property type="project" value="UniProtKB-SubCell"/>
</dbReference>
<evidence type="ECO:0000256" key="1">
    <source>
        <dbReference type="ARBA" id="ARBA00004141"/>
    </source>
</evidence>
<evidence type="ECO:0000256" key="3">
    <source>
        <dbReference type="ARBA" id="ARBA00022989"/>
    </source>
</evidence>
<gene>
    <name evidence="7" type="ORF">E0L93_02245</name>
</gene>
<feature type="domain" description="Yip1" evidence="6">
    <location>
        <begin position="25"/>
        <end position="181"/>
    </location>
</feature>
<dbReference type="AlphaFoldDB" id="A0A4R1BQ50"/>
<sequence length="196" mass="21002">MPEKVHSPEFDGGRPLESAAAVLRELFLRPRRFFLNFSPEGEVRDPALFVMLVTAVAAVTGLVLSILGPALGLGERGTFWILLLQAAGFVVLSPLLVAAAAACYWLSIRTFVGPVTDFRQVYRILAHAYGPMILFGIPGVGALAFGYGAMALMVLAVRGVYRTSLMTALITALVGFVPVATALMFFYLVLAGWAHG</sequence>
<keyword evidence="3 5" id="KW-1133">Transmembrane helix</keyword>
<dbReference type="Pfam" id="PF04893">
    <property type="entry name" value="Yip1"/>
    <property type="match status" value="1"/>
</dbReference>
<feature type="transmembrane region" description="Helical" evidence="5">
    <location>
        <begin position="47"/>
        <end position="67"/>
    </location>
</feature>
<name>A0A4R1BQ50_9ACTN</name>
<comment type="caution">
    <text evidence="7">The sequence shown here is derived from an EMBL/GenBank/DDBJ whole genome shotgun (WGS) entry which is preliminary data.</text>
</comment>
<evidence type="ECO:0000256" key="4">
    <source>
        <dbReference type="ARBA" id="ARBA00023136"/>
    </source>
</evidence>
<accession>A0A4R1BQ50</accession>
<proteinExistence type="predicted"/>
<evidence type="ECO:0000313" key="8">
    <source>
        <dbReference type="Proteomes" id="UP000295244"/>
    </source>
</evidence>
<evidence type="ECO:0000256" key="2">
    <source>
        <dbReference type="ARBA" id="ARBA00022692"/>
    </source>
</evidence>
<keyword evidence="8" id="KW-1185">Reference proteome</keyword>
<keyword evidence="4 5" id="KW-0472">Membrane</keyword>
<evidence type="ECO:0000259" key="6">
    <source>
        <dbReference type="Pfam" id="PF04893"/>
    </source>
</evidence>
<dbReference type="RefSeq" id="WP_132687919.1">
    <property type="nucleotide sequence ID" value="NZ_SKBU01000006.1"/>
</dbReference>
<feature type="transmembrane region" description="Helical" evidence="5">
    <location>
        <begin position="128"/>
        <end position="157"/>
    </location>
</feature>
<evidence type="ECO:0000313" key="7">
    <source>
        <dbReference type="EMBL" id="TCJ19800.1"/>
    </source>
</evidence>
<evidence type="ECO:0000256" key="5">
    <source>
        <dbReference type="SAM" id="Phobius"/>
    </source>
</evidence>
<reference evidence="7 8" key="1">
    <citation type="submission" date="2019-03" db="EMBL/GenBank/DDBJ databases">
        <title>Whole genome sequence of a novel Rubrobacter taiwanensis strain, isolated from Yellowstone National Park.</title>
        <authorList>
            <person name="Freed S."/>
            <person name="Ramaley R.F."/>
            <person name="Kyndt J.A."/>
        </authorList>
    </citation>
    <scope>NUCLEOTIDE SEQUENCE [LARGE SCALE GENOMIC DNA]</scope>
    <source>
        <strain evidence="7 8">Yellowstone</strain>
    </source>
</reference>
<protein>
    <recommendedName>
        <fullName evidence="6">Yip1 domain-containing protein</fullName>
    </recommendedName>
</protein>
<organism evidence="7 8">
    <name type="scientific">Rubrobacter taiwanensis</name>
    <dbReference type="NCBI Taxonomy" id="185139"/>
    <lineage>
        <taxon>Bacteria</taxon>
        <taxon>Bacillati</taxon>
        <taxon>Actinomycetota</taxon>
        <taxon>Rubrobacteria</taxon>
        <taxon>Rubrobacterales</taxon>
        <taxon>Rubrobacteraceae</taxon>
        <taxon>Rubrobacter</taxon>
    </lineage>
</organism>
<dbReference type="Proteomes" id="UP000295244">
    <property type="component" value="Unassembled WGS sequence"/>
</dbReference>
<feature type="transmembrane region" description="Helical" evidence="5">
    <location>
        <begin position="79"/>
        <end position="108"/>
    </location>
</feature>
<dbReference type="OrthoDB" id="5244588at2"/>
<feature type="transmembrane region" description="Helical" evidence="5">
    <location>
        <begin position="169"/>
        <end position="194"/>
    </location>
</feature>
<dbReference type="EMBL" id="SKBU01000006">
    <property type="protein sequence ID" value="TCJ19800.1"/>
    <property type="molecule type" value="Genomic_DNA"/>
</dbReference>
<keyword evidence="2 5" id="KW-0812">Transmembrane</keyword>
<comment type="subcellular location">
    <subcellularLocation>
        <location evidence="1">Membrane</location>
        <topology evidence="1">Multi-pass membrane protein</topology>
    </subcellularLocation>
</comment>